<evidence type="ECO:0000259" key="11">
    <source>
        <dbReference type="Pfam" id="PF05193"/>
    </source>
</evidence>
<evidence type="ECO:0000256" key="5">
    <source>
        <dbReference type="ARBA" id="ARBA00022801"/>
    </source>
</evidence>
<dbReference type="PANTHER" id="PTHR43690">
    <property type="entry name" value="NARDILYSIN"/>
    <property type="match status" value="1"/>
</dbReference>
<name>A0A1L3JBB8_9SPHN</name>
<evidence type="ECO:0008006" key="14">
    <source>
        <dbReference type="Google" id="ProtNLM"/>
    </source>
</evidence>
<feature type="chain" id="PRO_5013063588" description="Insulinase family protein" evidence="9">
    <location>
        <begin position="31"/>
        <end position="1006"/>
    </location>
</feature>
<evidence type="ECO:0000313" key="12">
    <source>
        <dbReference type="EMBL" id="APG62434.1"/>
    </source>
</evidence>
<dbReference type="OrthoDB" id="9811314at2"/>
<keyword evidence="7" id="KW-0482">Metalloprotease</keyword>
<evidence type="ECO:0000313" key="13">
    <source>
        <dbReference type="Proteomes" id="UP000242561"/>
    </source>
</evidence>
<gene>
    <name evidence="12" type="ORF">LPB140_06105</name>
</gene>
<dbReference type="STRING" id="1913578.LPB140_06105"/>
<sequence>MRKNILSSISLSRHALAAAIIFSTPHISYAQEQVENQTAEQEQAEIKQDDDNQIAKNAADKIEISPSPYRVKAWNSDKSDLPAHPDIIYGRLPNGLKYAIKKNSRPENQVLIRMAVDFGSAVEGEDEQGLAHFIEHMAFNGTTNVPEGEMVKILERLGLAFGADTNASTGFTQTQYQLDLPNNSAELIEESLFLMRETASEISFAPSAVEAERGVILEEMRVRENYQYQAYRAASKFLSPGTYSATRFPIGAENILKTAPADRMKSLYQKWYRPDRTRIIVVGAVDVDHIESHIIDQFSDWSGSAAQYGPINGCYIDVNRPSEAQIFEHPQITNSILLAQFFQDKFRVDDKERLETSLGLSIINQILSSRIGRRQQEEELVLLGGNISYDMNQCREYAQISSSISSKDGEWERALNEFLPMIKQISDYGFSDTEFNDAISRIDQNFRDNAAGESTTSSATFANALVDANDSEVVNSAIDLLSAWNEIKSHLDKDKIHKLFNNIYGKMDRPLVFMATKNKGDIDEKYLLNAVNKAREIDFGPPKQREKAQFAYAKFGKAGKVVFDDKIDDLDIRTIRFKNGVMLNLKNTDFEASTVRFAVRAAGGALSFGRDNADYSTFFSSTFAQGGVGKHDISDMRSILAGSSASFDLDIGDDYFGEYGTVSPNDLKFQMQLIASLMTDPAYRQDAVRLFQKALPEFYTKLKSTPGSVLSIESANILNGDDPRFTLPSLARYNEMNSAQLKKLIGNQLMTAPLEITLIGTFDQEDAIKIIAETFGALPKRNDIIPQFTQARETNWSDNRGEHILYHLGERDQLAWQRVWTISDGREQKKSAAMDLLARIINIKLTDKLREELGASYSAGASADMSEIYPNRGSFSITTNGNVDNADLIGKVVDDIIADVTNNLVSEDIFNRARTPILENYRDWKSKNSTWVGWIDEAQTLPSDLDKFRHSEDIFRSITIEDIRILAAEQLSGQKPFTFKVMHESYRPKAAETQNDTAQLATGTEG</sequence>
<dbReference type="Pfam" id="PF00675">
    <property type="entry name" value="Peptidase_M16"/>
    <property type="match status" value="1"/>
</dbReference>
<protein>
    <recommendedName>
        <fullName evidence="14">Insulinase family protein</fullName>
    </recommendedName>
</protein>
<dbReference type="InterPro" id="IPR001431">
    <property type="entry name" value="Pept_M16_Zn_BS"/>
</dbReference>
<dbReference type="Pfam" id="PF05193">
    <property type="entry name" value="Peptidase_M16_C"/>
    <property type="match status" value="2"/>
</dbReference>
<feature type="domain" description="Peptidase M16 C-terminal" evidence="11">
    <location>
        <begin position="261"/>
        <end position="440"/>
    </location>
</feature>
<keyword evidence="5" id="KW-0378">Hydrolase</keyword>
<dbReference type="GO" id="GO:0046872">
    <property type="term" value="F:metal ion binding"/>
    <property type="evidence" value="ECO:0007669"/>
    <property type="project" value="UniProtKB-KW"/>
</dbReference>
<proteinExistence type="inferred from homology"/>
<dbReference type="PANTHER" id="PTHR43690:SF17">
    <property type="entry name" value="PROTEIN YHJJ"/>
    <property type="match status" value="1"/>
</dbReference>
<comment type="similarity">
    <text evidence="2 8">Belongs to the peptidase M16 family.</text>
</comment>
<feature type="domain" description="Peptidase M16 C-terminal" evidence="11">
    <location>
        <begin position="755"/>
        <end position="915"/>
    </location>
</feature>
<evidence type="ECO:0000256" key="7">
    <source>
        <dbReference type="ARBA" id="ARBA00023049"/>
    </source>
</evidence>
<evidence type="ECO:0000256" key="2">
    <source>
        <dbReference type="ARBA" id="ARBA00007261"/>
    </source>
</evidence>
<evidence type="ECO:0000256" key="8">
    <source>
        <dbReference type="RuleBase" id="RU004447"/>
    </source>
</evidence>
<dbReference type="InterPro" id="IPR011765">
    <property type="entry name" value="Pept_M16_N"/>
</dbReference>
<feature type="domain" description="Peptidase M16 N-terminal" evidence="10">
    <location>
        <begin position="101"/>
        <end position="227"/>
    </location>
</feature>
<dbReference type="GO" id="GO:0006508">
    <property type="term" value="P:proteolysis"/>
    <property type="evidence" value="ECO:0007669"/>
    <property type="project" value="UniProtKB-KW"/>
</dbReference>
<evidence type="ECO:0000256" key="6">
    <source>
        <dbReference type="ARBA" id="ARBA00022833"/>
    </source>
</evidence>
<evidence type="ECO:0000259" key="10">
    <source>
        <dbReference type="Pfam" id="PF00675"/>
    </source>
</evidence>
<comment type="cofactor">
    <cofactor evidence="1">
        <name>Zn(2+)</name>
        <dbReference type="ChEBI" id="CHEBI:29105"/>
    </cofactor>
</comment>
<dbReference type="KEGG" id="sphl:LPB140_06105"/>
<keyword evidence="4" id="KW-0479">Metal-binding</keyword>
<dbReference type="AlphaFoldDB" id="A0A1L3JBB8"/>
<reference evidence="12 13" key="1">
    <citation type="submission" date="2016-11" db="EMBL/GenBank/DDBJ databases">
        <title>Sphingorhabdus sp. LPB0140, isolated from marine environment.</title>
        <authorList>
            <person name="Kim E."/>
            <person name="Yi H."/>
        </authorList>
    </citation>
    <scope>NUCLEOTIDE SEQUENCE [LARGE SCALE GENOMIC DNA]</scope>
    <source>
        <strain evidence="12 13">LPB0140</strain>
    </source>
</reference>
<dbReference type="PROSITE" id="PS00143">
    <property type="entry name" value="INSULINASE"/>
    <property type="match status" value="1"/>
</dbReference>
<keyword evidence="9" id="KW-0732">Signal</keyword>
<accession>A0A1L3JBB8</accession>
<keyword evidence="13" id="KW-1185">Reference proteome</keyword>
<dbReference type="Gene3D" id="3.30.830.10">
    <property type="entry name" value="Metalloenzyme, LuxS/M16 peptidase-like"/>
    <property type="match status" value="4"/>
</dbReference>
<evidence type="ECO:0000256" key="1">
    <source>
        <dbReference type="ARBA" id="ARBA00001947"/>
    </source>
</evidence>
<dbReference type="GO" id="GO:0004222">
    <property type="term" value="F:metalloendopeptidase activity"/>
    <property type="evidence" value="ECO:0007669"/>
    <property type="project" value="InterPro"/>
</dbReference>
<organism evidence="12 13">
    <name type="scientific">Sphingorhabdus lutea</name>
    <dbReference type="NCBI Taxonomy" id="1913578"/>
    <lineage>
        <taxon>Bacteria</taxon>
        <taxon>Pseudomonadati</taxon>
        <taxon>Pseudomonadota</taxon>
        <taxon>Alphaproteobacteria</taxon>
        <taxon>Sphingomonadales</taxon>
        <taxon>Sphingomonadaceae</taxon>
        <taxon>Sphingorhabdus</taxon>
    </lineage>
</organism>
<evidence type="ECO:0000256" key="9">
    <source>
        <dbReference type="SAM" id="SignalP"/>
    </source>
</evidence>
<keyword evidence="3" id="KW-0645">Protease</keyword>
<dbReference type="EMBL" id="CP018154">
    <property type="protein sequence ID" value="APG62434.1"/>
    <property type="molecule type" value="Genomic_DNA"/>
</dbReference>
<dbReference type="InterPro" id="IPR007863">
    <property type="entry name" value="Peptidase_M16_C"/>
</dbReference>
<dbReference type="RefSeq" id="WP_072559088.1">
    <property type="nucleotide sequence ID" value="NZ_CP018154.1"/>
</dbReference>
<dbReference type="InterPro" id="IPR011249">
    <property type="entry name" value="Metalloenz_LuxS/M16"/>
</dbReference>
<evidence type="ECO:0000256" key="4">
    <source>
        <dbReference type="ARBA" id="ARBA00022723"/>
    </source>
</evidence>
<keyword evidence="6" id="KW-0862">Zinc</keyword>
<dbReference type="Proteomes" id="UP000242561">
    <property type="component" value="Chromosome"/>
</dbReference>
<evidence type="ECO:0000256" key="3">
    <source>
        <dbReference type="ARBA" id="ARBA00022670"/>
    </source>
</evidence>
<feature type="signal peptide" evidence="9">
    <location>
        <begin position="1"/>
        <end position="30"/>
    </location>
</feature>
<dbReference type="InterPro" id="IPR050626">
    <property type="entry name" value="Peptidase_M16"/>
</dbReference>
<dbReference type="SUPFAM" id="SSF63411">
    <property type="entry name" value="LuxS/MPP-like metallohydrolase"/>
    <property type="match status" value="3"/>
</dbReference>